<comment type="caution">
    <text evidence="2">The sequence shown here is derived from an EMBL/GenBank/DDBJ whole genome shotgun (WGS) entry which is preliminary data.</text>
</comment>
<proteinExistence type="predicted"/>
<dbReference type="SUPFAM" id="SSF55729">
    <property type="entry name" value="Acyl-CoA N-acyltransferases (Nat)"/>
    <property type="match status" value="1"/>
</dbReference>
<dbReference type="PROSITE" id="PS51186">
    <property type="entry name" value="GNAT"/>
    <property type="match status" value="1"/>
</dbReference>
<gene>
    <name evidence="2" type="ORF">H8E29_11045</name>
</gene>
<protein>
    <submittedName>
        <fullName evidence="2">GNAT family N-acetyltransferase</fullName>
    </submittedName>
</protein>
<dbReference type="InterPro" id="IPR016181">
    <property type="entry name" value="Acyl_CoA_acyltransferase"/>
</dbReference>
<evidence type="ECO:0000313" key="2">
    <source>
        <dbReference type="EMBL" id="MBC8335796.1"/>
    </source>
</evidence>
<reference evidence="2 3" key="1">
    <citation type="submission" date="2020-08" db="EMBL/GenBank/DDBJ databases">
        <title>Bridging the membrane lipid divide: bacteria of the FCB group superphylum have the potential to synthesize archaeal ether lipids.</title>
        <authorList>
            <person name="Villanueva L."/>
            <person name="Von Meijenfeldt F.A.B."/>
            <person name="Westbye A.B."/>
            <person name="Yadav S."/>
            <person name="Hopmans E.C."/>
            <person name="Dutilh B.E."/>
            <person name="Sinninghe Damste J.S."/>
        </authorList>
    </citation>
    <scope>NUCLEOTIDE SEQUENCE [LARGE SCALE GENOMIC DNA]</scope>
    <source>
        <strain evidence="2">NIOZ-UU36</strain>
    </source>
</reference>
<name>A0A8J6NI53_9CHLR</name>
<dbReference type="AlphaFoldDB" id="A0A8J6NI53"/>
<dbReference type="Pfam" id="PF00583">
    <property type="entry name" value="Acetyltransf_1"/>
    <property type="match status" value="1"/>
</dbReference>
<dbReference type="GO" id="GO:0016747">
    <property type="term" value="F:acyltransferase activity, transferring groups other than amino-acyl groups"/>
    <property type="evidence" value="ECO:0007669"/>
    <property type="project" value="InterPro"/>
</dbReference>
<dbReference type="Gene3D" id="3.40.630.30">
    <property type="match status" value="1"/>
</dbReference>
<evidence type="ECO:0000313" key="3">
    <source>
        <dbReference type="Proteomes" id="UP000614469"/>
    </source>
</evidence>
<feature type="domain" description="N-acetyltransferase" evidence="1">
    <location>
        <begin position="3"/>
        <end position="139"/>
    </location>
</feature>
<dbReference type="InterPro" id="IPR000182">
    <property type="entry name" value="GNAT_dom"/>
</dbReference>
<dbReference type="Proteomes" id="UP000614469">
    <property type="component" value="Unassembled WGS sequence"/>
</dbReference>
<organism evidence="2 3">
    <name type="scientific">Candidatus Desulfolinea nitratireducens</name>
    <dbReference type="NCBI Taxonomy" id="2841698"/>
    <lineage>
        <taxon>Bacteria</taxon>
        <taxon>Bacillati</taxon>
        <taxon>Chloroflexota</taxon>
        <taxon>Anaerolineae</taxon>
        <taxon>Anaerolineales</taxon>
        <taxon>Anaerolineales incertae sedis</taxon>
        <taxon>Candidatus Desulfolinea</taxon>
    </lineage>
</organism>
<sequence length="139" mass="15736">MGYLIEEMFLSHFDQTMQLWRTSDGVHLKSVDSRETIGRFLKRNSGLSYVAIENNKVIGAVLCSHDGRIGFLTHLAVDPDYRRQGIGRSLVGRCLYALMGIGISQCALMLFEEDQNALNFFKTIALSGRVEMLMMKKLE</sequence>
<dbReference type="EMBL" id="JACNJN010000123">
    <property type="protein sequence ID" value="MBC8335796.1"/>
    <property type="molecule type" value="Genomic_DNA"/>
</dbReference>
<dbReference type="CDD" id="cd04301">
    <property type="entry name" value="NAT_SF"/>
    <property type="match status" value="1"/>
</dbReference>
<accession>A0A8J6NI53</accession>
<evidence type="ECO:0000259" key="1">
    <source>
        <dbReference type="PROSITE" id="PS51186"/>
    </source>
</evidence>